<reference evidence="1 2" key="1">
    <citation type="submission" date="2016-07" db="EMBL/GenBank/DDBJ databases">
        <title>Pervasive Adenine N6-methylation of Active Genes in Fungi.</title>
        <authorList>
            <consortium name="DOE Joint Genome Institute"/>
            <person name="Mondo S.J."/>
            <person name="Dannebaum R.O."/>
            <person name="Kuo R.C."/>
            <person name="Labutti K."/>
            <person name="Haridas S."/>
            <person name="Kuo A."/>
            <person name="Salamov A."/>
            <person name="Ahrendt S.R."/>
            <person name="Lipzen A."/>
            <person name="Sullivan W."/>
            <person name="Andreopoulos W.B."/>
            <person name="Clum A."/>
            <person name="Lindquist E."/>
            <person name="Daum C."/>
            <person name="Ramamoorthy G.K."/>
            <person name="Gryganskyi A."/>
            <person name="Culley D."/>
            <person name="Magnuson J.K."/>
            <person name="James T.Y."/>
            <person name="O'Malley M.A."/>
            <person name="Stajich J.E."/>
            <person name="Spatafora J.W."/>
            <person name="Visel A."/>
            <person name="Grigoriev I.V."/>
        </authorList>
    </citation>
    <scope>NUCLEOTIDE SEQUENCE [LARGE SCALE GENOMIC DNA]</scope>
    <source>
        <strain evidence="1 2">JEL800</strain>
    </source>
</reference>
<dbReference type="EMBL" id="MCGO01000023">
    <property type="protein sequence ID" value="ORY44175.1"/>
    <property type="molecule type" value="Genomic_DNA"/>
</dbReference>
<gene>
    <name evidence="1" type="ORF">BCR33DRAFT_236812</name>
</gene>
<protein>
    <submittedName>
        <fullName evidence="1">Uncharacterized protein</fullName>
    </submittedName>
</protein>
<sequence>MSFLHYQLLSISRDNPTVNLDLSKIKPMSALPGTTFNKMDSVPWVCKILAVMAKIKEFLAEPPLNPFDLIVSPETILLSSELLSLEIPAKCVLTTADNELTPDEYTKFVKQLSEQDARVDATGTISVTFFYNAAVCILHHPKILLMGFLPQTTTTYSPEQIAILSLSLDQAITAAVEISNLCEFLLMPTAGPDPASTSTTGY</sequence>
<name>A0A1Y2CCZ1_9FUNG</name>
<dbReference type="Proteomes" id="UP000193642">
    <property type="component" value="Unassembled WGS sequence"/>
</dbReference>
<evidence type="ECO:0000313" key="1">
    <source>
        <dbReference type="EMBL" id="ORY44175.1"/>
    </source>
</evidence>
<evidence type="ECO:0000313" key="2">
    <source>
        <dbReference type="Proteomes" id="UP000193642"/>
    </source>
</evidence>
<accession>A0A1Y2CCZ1</accession>
<dbReference type="AlphaFoldDB" id="A0A1Y2CCZ1"/>
<dbReference type="OrthoDB" id="10360253at2759"/>
<comment type="caution">
    <text evidence="1">The sequence shown here is derived from an EMBL/GenBank/DDBJ whole genome shotgun (WGS) entry which is preliminary data.</text>
</comment>
<organism evidence="1 2">
    <name type="scientific">Rhizoclosmatium globosum</name>
    <dbReference type="NCBI Taxonomy" id="329046"/>
    <lineage>
        <taxon>Eukaryota</taxon>
        <taxon>Fungi</taxon>
        <taxon>Fungi incertae sedis</taxon>
        <taxon>Chytridiomycota</taxon>
        <taxon>Chytridiomycota incertae sedis</taxon>
        <taxon>Chytridiomycetes</taxon>
        <taxon>Chytridiales</taxon>
        <taxon>Chytriomycetaceae</taxon>
        <taxon>Rhizoclosmatium</taxon>
    </lineage>
</organism>
<keyword evidence="2" id="KW-1185">Reference proteome</keyword>
<proteinExistence type="predicted"/>